<dbReference type="AlphaFoldDB" id="A0AAU9WH68"/>
<comment type="caution">
    <text evidence="2">The sequence shown here is derived from an EMBL/GenBank/DDBJ whole genome shotgun (WGS) entry which is preliminary data.</text>
</comment>
<dbReference type="Proteomes" id="UP001159428">
    <property type="component" value="Unassembled WGS sequence"/>
</dbReference>
<feature type="signal peptide" evidence="1">
    <location>
        <begin position="1"/>
        <end position="29"/>
    </location>
</feature>
<organism evidence="2 3">
    <name type="scientific">Pocillopora meandrina</name>
    <dbReference type="NCBI Taxonomy" id="46732"/>
    <lineage>
        <taxon>Eukaryota</taxon>
        <taxon>Metazoa</taxon>
        <taxon>Cnidaria</taxon>
        <taxon>Anthozoa</taxon>
        <taxon>Hexacorallia</taxon>
        <taxon>Scleractinia</taxon>
        <taxon>Astrocoeniina</taxon>
        <taxon>Pocilloporidae</taxon>
        <taxon>Pocillopora</taxon>
    </lineage>
</organism>
<name>A0AAU9WH68_9CNID</name>
<keyword evidence="3" id="KW-1185">Reference proteome</keyword>
<dbReference type="EMBL" id="CALNXJ010000014">
    <property type="protein sequence ID" value="CAH3114495.1"/>
    <property type="molecule type" value="Genomic_DNA"/>
</dbReference>
<sequence length="92" mass="10569">MLKMNSVTLSVVVLTVTALLVMLSTPAAADCRYCYNQKKICFTTCITQTCLDNCDIGYNSCLQRSSCRRFLLRDVLKENYKNQPQLHYETLF</sequence>
<proteinExistence type="predicted"/>
<evidence type="ECO:0000313" key="2">
    <source>
        <dbReference type="EMBL" id="CAH3114495.1"/>
    </source>
</evidence>
<gene>
    <name evidence="2" type="ORF">PMEA_00005484</name>
</gene>
<feature type="chain" id="PRO_5043751196" evidence="1">
    <location>
        <begin position="30"/>
        <end position="92"/>
    </location>
</feature>
<keyword evidence="1" id="KW-0732">Signal</keyword>
<reference evidence="2 3" key="1">
    <citation type="submission" date="2022-05" db="EMBL/GenBank/DDBJ databases">
        <authorList>
            <consortium name="Genoscope - CEA"/>
            <person name="William W."/>
        </authorList>
    </citation>
    <scope>NUCLEOTIDE SEQUENCE [LARGE SCALE GENOMIC DNA]</scope>
</reference>
<evidence type="ECO:0000256" key="1">
    <source>
        <dbReference type="SAM" id="SignalP"/>
    </source>
</evidence>
<evidence type="ECO:0000313" key="3">
    <source>
        <dbReference type="Proteomes" id="UP001159428"/>
    </source>
</evidence>
<accession>A0AAU9WH68</accession>
<protein>
    <submittedName>
        <fullName evidence="2">Uncharacterized protein</fullName>
    </submittedName>
</protein>